<dbReference type="Proteomes" id="UP000597444">
    <property type="component" value="Unassembled WGS sequence"/>
</dbReference>
<accession>A0A8J3MZC4</accession>
<feature type="compositionally biased region" description="Polar residues" evidence="1">
    <location>
        <begin position="196"/>
        <end position="205"/>
    </location>
</feature>
<evidence type="ECO:0000256" key="1">
    <source>
        <dbReference type="SAM" id="MobiDB-lite"/>
    </source>
</evidence>
<feature type="region of interest" description="Disordered" evidence="1">
    <location>
        <begin position="162"/>
        <end position="237"/>
    </location>
</feature>
<dbReference type="Pfam" id="PF03364">
    <property type="entry name" value="Polyketide_cyc"/>
    <property type="match status" value="1"/>
</dbReference>
<protein>
    <recommendedName>
        <fullName evidence="2">Coenzyme Q-binding protein COQ10 START domain-containing protein</fullName>
    </recommendedName>
</protein>
<organism evidence="3 4">
    <name type="scientific">Reticulibacter mediterranei</name>
    <dbReference type="NCBI Taxonomy" id="2778369"/>
    <lineage>
        <taxon>Bacteria</taxon>
        <taxon>Bacillati</taxon>
        <taxon>Chloroflexota</taxon>
        <taxon>Ktedonobacteria</taxon>
        <taxon>Ktedonobacterales</taxon>
        <taxon>Reticulibacteraceae</taxon>
        <taxon>Reticulibacter</taxon>
    </lineage>
</organism>
<name>A0A8J3MZC4_9CHLR</name>
<dbReference type="InterPro" id="IPR005031">
    <property type="entry name" value="COQ10_START"/>
</dbReference>
<dbReference type="PANTHER" id="PTHR33824:SF7">
    <property type="entry name" value="POLYKETIDE CYCLASE_DEHYDRASE AND LIPID TRANSPORT SUPERFAMILY PROTEIN"/>
    <property type="match status" value="1"/>
</dbReference>
<dbReference type="SUPFAM" id="SSF55961">
    <property type="entry name" value="Bet v1-like"/>
    <property type="match status" value="1"/>
</dbReference>
<comment type="caution">
    <text evidence="3">The sequence shown here is derived from an EMBL/GenBank/DDBJ whole genome shotgun (WGS) entry which is preliminary data.</text>
</comment>
<reference evidence="3" key="1">
    <citation type="submission" date="2020-10" db="EMBL/GenBank/DDBJ databases">
        <title>Taxonomic study of unclassified bacteria belonging to the class Ktedonobacteria.</title>
        <authorList>
            <person name="Yabe S."/>
            <person name="Wang C.M."/>
            <person name="Zheng Y."/>
            <person name="Sakai Y."/>
            <person name="Cavaletti L."/>
            <person name="Monciardini P."/>
            <person name="Donadio S."/>
        </authorList>
    </citation>
    <scope>NUCLEOTIDE SEQUENCE</scope>
    <source>
        <strain evidence="3">ID150040</strain>
    </source>
</reference>
<feature type="compositionally biased region" description="Basic and acidic residues" evidence="1">
    <location>
        <begin position="183"/>
        <end position="195"/>
    </location>
</feature>
<dbReference type="InterPro" id="IPR047137">
    <property type="entry name" value="ORF3"/>
</dbReference>
<dbReference type="InterPro" id="IPR023393">
    <property type="entry name" value="START-like_dom_sf"/>
</dbReference>
<evidence type="ECO:0000313" key="4">
    <source>
        <dbReference type="Proteomes" id="UP000597444"/>
    </source>
</evidence>
<feature type="compositionally biased region" description="Polar residues" evidence="1">
    <location>
        <begin position="167"/>
        <end position="179"/>
    </location>
</feature>
<evidence type="ECO:0000313" key="3">
    <source>
        <dbReference type="EMBL" id="GHO91762.1"/>
    </source>
</evidence>
<dbReference type="CDD" id="cd07817">
    <property type="entry name" value="SRPBCC_8"/>
    <property type="match status" value="1"/>
</dbReference>
<gene>
    <name evidence="3" type="ORF">KSF_018100</name>
</gene>
<evidence type="ECO:0000259" key="2">
    <source>
        <dbReference type="Pfam" id="PF03364"/>
    </source>
</evidence>
<dbReference type="Gene3D" id="3.30.530.20">
    <property type="match status" value="1"/>
</dbReference>
<dbReference type="RefSeq" id="WP_220202636.1">
    <property type="nucleotide sequence ID" value="NZ_BNJK01000001.1"/>
</dbReference>
<keyword evidence="4" id="KW-1185">Reference proteome</keyword>
<feature type="domain" description="Coenzyme Q-binding protein COQ10 START" evidence="2">
    <location>
        <begin position="14"/>
        <end position="119"/>
    </location>
</feature>
<dbReference type="EMBL" id="BNJK01000001">
    <property type="protein sequence ID" value="GHO91762.1"/>
    <property type="molecule type" value="Genomic_DNA"/>
</dbReference>
<proteinExistence type="predicted"/>
<sequence length="237" mass="26362">MAQQYKEHHASVVVNAPVHQVYSMFTHFNDFPKFMSFVKEVTYHDKDNSHWVAEVAGRHEWDAVNSEWIPDKQVGWHSTKGLENFGKVTFESTGNNQTKVDVFIDYNPPAGVLGDIGEKMGVGKHFNDVLTDDLNHFARMVDQAPAGALDPTSSNYLFHTDSAAGKGTTTGRQNETMYNEPNAGKKNEPIIDRDITGTTNQNLGSSRDADVGSIPVEPGEVRSPVRPPEQNRDKQGY</sequence>
<dbReference type="AlphaFoldDB" id="A0A8J3MZC4"/>
<dbReference type="PANTHER" id="PTHR33824">
    <property type="entry name" value="POLYKETIDE CYCLASE/DEHYDRASE AND LIPID TRANSPORT SUPERFAMILY PROTEIN"/>
    <property type="match status" value="1"/>
</dbReference>